<gene>
    <name evidence="2" type="ORF">ACFQU8_07305</name>
</gene>
<dbReference type="EMBL" id="JBHTGR010000012">
    <property type="protein sequence ID" value="MFC7747045.1"/>
    <property type="molecule type" value="Genomic_DNA"/>
</dbReference>
<evidence type="ECO:0000313" key="3">
    <source>
        <dbReference type="Proteomes" id="UP001596620"/>
    </source>
</evidence>
<dbReference type="HAMAP" id="MF_01548">
    <property type="entry name" value="UPF0354"/>
    <property type="match status" value="1"/>
</dbReference>
<dbReference type="Proteomes" id="UP001596620">
    <property type="component" value="Unassembled WGS sequence"/>
</dbReference>
<evidence type="ECO:0000256" key="1">
    <source>
        <dbReference type="HAMAP-Rule" id="MF_01548"/>
    </source>
</evidence>
<organism evidence="2 3">
    <name type="scientific">Lentibacillus kimchii</name>
    <dbReference type="NCBI Taxonomy" id="1542911"/>
    <lineage>
        <taxon>Bacteria</taxon>
        <taxon>Bacillati</taxon>
        <taxon>Bacillota</taxon>
        <taxon>Bacilli</taxon>
        <taxon>Bacillales</taxon>
        <taxon>Bacillaceae</taxon>
        <taxon>Lentibacillus</taxon>
    </lineage>
</organism>
<dbReference type="InterPro" id="IPR010838">
    <property type="entry name" value="DUF1444"/>
</dbReference>
<keyword evidence="3" id="KW-1185">Reference proteome</keyword>
<protein>
    <recommendedName>
        <fullName evidence="1">UPF0354 protein ACFQU8_07305</fullName>
    </recommendedName>
</protein>
<proteinExistence type="inferred from homology"/>
<accession>A0ABW2UUW3</accession>
<comment type="similarity">
    <text evidence="1">Belongs to the UPF0354 family.</text>
</comment>
<evidence type="ECO:0000313" key="2">
    <source>
        <dbReference type="EMBL" id="MFC7747045.1"/>
    </source>
</evidence>
<dbReference type="PIRSF" id="PIRSF012562">
    <property type="entry name" value="UCP012562"/>
    <property type="match status" value="1"/>
</dbReference>
<comment type="caution">
    <text evidence="2">The sequence shown here is derived from an EMBL/GenBank/DDBJ whole genome shotgun (WGS) entry which is preliminary data.</text>
</comment>
<dbReference type="NCBIfam" id="NF010189">
    <property type="entry name" value="PRK13668.1"/>
    <property type="match status" value="1"/>
</dbReference>
<dbReference type="RefSeq" id="WP_382358564.1">
    <property type="nucleotide sequence ID" value="NZ_JBHTGR010000012.1"/>
</dbReference>
<dbReference type="Pfam" id="PF07285">
    <property type="entry name" value="DUF1444"/>
    <property type="match status" value="1"/>
</dbReference>
<sequence>MKMTSLKMKKLLDDRLGSDAFKTSYNRDQDTYRIEWKDTGQGITITLPNVISKYNERGDSAIDDLEAHVTEALRIMNENHQLSGKEQQIYPVIRATSFPTETKNGNKLITKEHTAETRVFYALDLGKSYQLIDESMLEGEGWTQERIDEMAMFNVRSLNNDCTKDRVADNDFYFVAKQDGYDASRILNEAFLEEMLINAKGELAVAVPHQDVLIFADIQTKQGYDILAQMTMKFFAEGQIPITSLPFIYENKTLEPIFILAKQRPEK</sequence>
<name>A0ABW2UUW3_9BACI</name>
<reference evidence="3" key="1">
    <citation type="journal article" date="2019" name="Int. J. Syst. Evol. Microbiol.">
        <title>The Global Catalogue of Microorganisms (GCM) 10K type strain sequencing project: providing services to taxonomists for standard genome sequencing and annotation.</title>
        <authorList>
            <consortium name="The Broad Institute Genomics Platform"/>
            <consortium name="The Broad Institute Genome Sequencing Center for Infectious Disease"/>
            <person name="Wu L."/>
            <person name="Ma J."/>
        </authorList>
    </citation>
    <scope>NUCLEOTIDE SEQUENCE [LARGE SCALE GENOMIC DNA]</scope>
    <source>
        <strain evidence="3">JCM 30234</strain>
    </source>
</reference>